<dbReference type="Proteomes" id="UP000308886">
    <property type="component" value="Unassembled WGS sequence"/>
</dbReference>
<organism evidence="1 2">
    <name type="scientific">Palleniella muris</name>
    <dbReference type="NCBI Taxonomy" id="3038145"/>
    <lineage>
        <taxon>Bacteria</taxon>
        <taxon>Pseudomonadati</taxon>
        <taxon>Bacteroidota</taxon>
        <taxon>Bacteroidia</taxon>
        <taxon>Bacteroidales</taxon>
        <taxon>Prevotellaceae</taxon>
        <taxon>Palleniella</taxon>
    </lineage>
</organism>
<keyword evidence="2" id="KW-1185">Reference proteome</keyword>
<gene>
    <name evidence="1" type="primary">rimM</name>
    <name evidence="1" type="ORF">E5358_00275</name>
</gene>
<accession>A0AC61QTZ5</accession>
<proteinExistence type="predicted"/>
<name>A0AC61QTZ5_9BACT</name>
<sequence length="172" mass="19158">MIKDTDVYKIGRVGKPHGVKGEVQVQIDDDVFDRVGADYLVLRIDGILVPFFMEEYRFKSDEIALVTFCDIDSAEKVRELTGCEVFFPRSLADEVEHDLTYAELVGYELTDSNTGKTIGTIEAVDDATENILFELDNGLLIPAPEELIEEVDTECRKVTVAVPEGLLDGSFC</sequence>
<dbReference type="EMBL" id="SRZC01000001">
    <property type="protein sequence ID" value="TGX84111.1"/>
    <property type="molecule type" value="Genomic_DNA"/>
</dbReference>
<evidence type="ECO:0000313" key="2">
    <source>
        <dbReference type="Proteomes" id="UP000308886"/>
    </source>
</evidence>
<reference evidence="1" key="1">
    <citation type="submission" date="2019-04" db="EMBL/GenBank/DDBJ databases">
        <title>Microbes associate with the intestines of laboratory mice.</title>
        <authorList>
            <person name="Navarre W."/>
            <person name="Wong E."/>
            <person name="Huang K."/>
            <person name="Tropini C."/>
            <person name="Ng K."/>
            <person name="Yu B."/>
        </authorList>
    </citation>
    <scope>NUCLEOTIDE SEQUENCE</scope>
    <source>
        <strain evidence="1">NM73_A23</strain>
    </source>
</reference>
<protein>
    <submittedName>
        <fullName evidence="1">16S rRNA processing protein RimM</fullName>
    </submittedName>
</protein>
<evidence type="ECO:0000313" key="1">
    <source>
        <dbReference type="EMBL" id="TGX84111.1"/>
    </source>
</evidence>
<comment type="caution">
    <text evidence="1">The sequence shown here is derived from an EMBL/GenBank/DDBJ whole genome shotgun (WGS) entry which is preliminary data.</text>
</comment>